<reference evidence="1 2" key="1">
    <citation type="submission" date="2019-01" db="EMBL/GenBank/DDBJ databases">
        <authorList>
            <person name="Sayadi A."/>
        </authorList>
    </citation>
    <scope>NUCLEOTIDE SEQUENCE [LARGE SCALE GENOMIC DNA]</scope>
</reference>
<evidence type="ECO:0000313" key="1">
    <source>
        <dbReference type="EMBL" id="VEN36637.1"/>
    </source>
</evidence>
<accession>A0A653BM14</accession>
<organism evidence="1 2">
    <name type="scientific">Callosobruchus maculatus</name>
    <name type="common">Southern cowpea weevil</name>
    <name type="synonym">Pulse bruchid</name>
    <dbReference type="NCBI Taxonomy" id="64391"/>
    <lineage>
        <taxon>Eukaryota</taxon>
        <taxon>Metazoa</taxon>
        <taxon>Ecdysozoa</taxon>
        <taxon>Arthropoda</taxon>
        <taxon>Hexapoda</taxon>
        <taxon>Insecta</taxon>
        <taxon>Pterygota</taxon>
        <taxon>Neoptera</taxon>
        <taxon>Endopterygota</taxon>
        <taxon>Coleoptera</taxon>
        <taxon>Polyphaga</taxon>
        <taxon>Cucujiformia</taxon>
        <taxon>Chrysomeloidea</taxon>
        <taxon>Chrysomelidae</taxon>
        <taxon>Bruchinae</taxon>
        <taxon>Bruchini</taxon>
        <taxon>Callosobruchus</taxon>
    </lineage>
</organism>
<gene>
    <name evidence="1" type="ORF">CALMAC_LOCUS2181</name>
</gene>
<name>A0A653BM14_CALMS</name>
<keyword evidence="2" id="KW-1185">Reference proteome</keyword>
<protein>
    <submittedName>
        <fullName evidence="1">Uncharacterized protein</fullName>
    </submittedName>
</protein>
<proteinExistence type="predicted"/>
<evidence type="ECO:0000313" key="2">
    <source>
        <dbReference type="Proteomes" id="UP000410492"/>
    </source>
</evidence>
<dbReference type="AlphaFoldDB" id="A0A653BM14"/>
<dbReference type="EMBL" id="CAACVG010002578">
    <property type="protein sequence ID" value="VEN36637.1"/>
    <property type="molecule type" value="Genomic_DNA"/>
</dbReference>
<sequence length="33" mass="3845">MARWRATSNLLQFHNAAYAHAPFNKYEYAIACD</sequence>
<dbReference type="Proteomes" id="UP000410492">
    <property type="component" value="Unassembled WGS sequence"/>
</dbReference>